<evidence type="ECO:0000313" key="3">
    <source>
        <dbReference type="Proteomes" id="UP000481109"/>
    </source>
</evidence>
<gene>
    <name evidence="2" type="ORF">G6045_03555</name>
</gene>
<dbReference type="RefSeq" id="WP_165330282.1">
    <property type="nucleotide sequence ID" value="NZ_JAAKZW010000005.1"/>
</dbReference>
<accession>A0A6G4XD51</accession>
<dbReference type="SUPFAM" id="SSF48230">
    <property type="entry name" value="Chondroitin AC/alginate lyase"/>
    <property type="match status" value="1"/>
</dbReference>
<dbReference type="EMBL" id="JAAKZW010000005">
    <property type="protein sequence ID" value="NGO74767.1"/>
    <property type="molecule type" value="Genomic_DNA"/>
</dbReference>
<evidence type="ECO:0008006" key="4">
    <source>
        <dbReference type="Google" id="ProtNLM"/>
    </source>
</evidence>
<dbReference type="Gene3D" id="2.60.120.260">
    <property type="entry name" value="Galactose-binding domain-like"/>
    <property type="match status" value="1"/>
</dbReference>
<proteinExistence type="predicted"/>
<evidence type="ECO:0000256" key="1">
    <source>
        <dbReference type="SAM" id="SignalP"/>
    </source>
</evidence>
<keyword evidence="1" id="KW-0732">Signal</keyword>
<dbReference type="InterPro" id="IPR008929">
    <property type="entry name" value="Chondroitin_lyas"/>
</dbReference>
<keyword evidence="3" id="KW-1185">Reference proteome</keyword>
<reference evidence="2 3" key="1">
    <citation type="submission" date="2020-02" db="EMBL/GenBank/DDBJ databases">
        <title>Whole-genome analyses of novel actinobacteria.</title>
        <authorList>
            <person name="Sahin N."/>
            <person name="Tokatli A."/>
        </authorList>
    </citation>
    <scope>NUCLEOTIDE SEQUENCE [LARGE SCALE GENOMIC DNA]</scope>
    <source>
        <strain evidence="2 3">YC504</strain>
    </source>
</reference>
<dbReference type="GO" id="GO:0005975">
    <property type="term" value="P:carbohydrate metabolic process"/>
    <property type="evidence" value="ECO:0007669"/>
    <property type="project" value="UniProtKB-ARBA"/>
</dbReference>
<dbReference type="Gene3D" id="1.50.10.100">
    <property type="entry name" value="Chondroitin AC/alginate lyase"/>
    <property type="match status" value="1"/>
</dbReference>
<name>A0A6G4XD51_9ACTN</name>
<organism evidence="2 3">
    <name type="scientific">Streptomyces mesophilus</name>
    <dbReference type="NCBI Taxonomy" id="1775132"/>
    <lineage>
        <taxon>Bacteria</taxon>
        <taxon>Bacillati</taxon>
        <taxon>Actinomycetota</taxon>
        <taxon>Actinomycetes</taxon>
        <taxon>Kitasatosporales</taxon>
        <taxon>Streptomycetaceae</taxon>
        <taxon>Streptomyces</taxon>
    </lineage>
</organism>
<evidence type="ECO:0000313" key="2">
    <source>
        <dbReference type="EMBL" id="NGO74767.1"/>
    </source>
</evidence>
<sequence>MSSSVPPRPTRIAIAGAAMAGALAVCVPTLPAYAATGLVVNGDFEQVSTDGSIVGWPQSENRGTGRATVVDGAGPDGSRALALDLGDPGDKAAVGQDIAVADNTRFQAYRITFDERAVGLSGYGGDLWARGFGHDAVVGRISGDTGWRKASAVVLARPGAKAVNLLLALEQSTGRMLIDNVRVERIEGNEVGANVQPTGAVQLTWHFAALENAPAAYEVHRSTRADFTPGTKTLIDSVPNAWTAEDASARPGTAYTYKVVALAADGSRLATTSPETVRTPAAFLDEQQTDVLTATDTGRGARLAWRLKAGTKGDVTLYAGGPEVADGKLRQARRVGTHDGIRGGITLSDGHLKEATGFALTGRDGKVLATARLADLQHPRMGVTPDKLTNIRAAIQQSGTPKSTYDSLVNRVAKGLPAYNYRPGEAQASLAHDAALLHQVSQDPAYAQTAYDAVIESGRTMPFINGTAYAGAAPLETANAAVNLATAYDWAYPAWTDEQRTEAQKVLQRVAAYLEVSYHPNFDLPAKQSNWTAVVRGAELALRLAVRGDGPFDLQEYRIPVLLDAMGRHLDTAYSDQGWDQEGIDYFGYGLGVGGPGITGSIDAGIGALKAKWQRPAFANLVLHSASAQADNARLQWGVGTPNGQVPIPGLIFTQVPADQRAAWLWQYERTVGGSGGTYGLLNYPYGVAPQDPDEAPTAVREALLDDHGGSYLFRNRYQDKDDVLVGAQNRNDSHIGWGGFDTFALSLIGQDVTWARGPAKDYAKRELFSKPLIDGFPEKRSTDSVAGKGRTLESRAYEGQGGGFVSLDGHLNYEVTQARRDLAVDLRPVGGADAVIAVHDSFADATTHQYTWQLAPESGTAITFGVTESGAQTFLFQKGDGYLKGWVLAPDGAQLSVDKGAFKVTRNGTTADFKIVLAVGKGTPPVATADGDVLTIDGTSYNLADLVSHRPAEG</sequence>
<feature type="chain" id="PRO_5026254999" description="Fibronectin type-III domain-containing protein" evidence="1">
    <location>
        <begin position="35"/>
        <end position="955"/>
    </location>
</feature>
<dbReference type="Proteomes" id="UP000481109">
    <property type="component" value="Unassembled WGS sequence"/>
</dbReference>
<dbReference type="Gene3D" id="2.60.40.10">
    <property type="entry name" value="Immunoglobulins"/>
    <property type="match status" value="1"/>
</dbReference>
<protein>
    <recommendedName>
        <fullName evidence="4">Fibronectin type-III domain-containing protein</fullName>
    </recommendedName>
</protein>
<dbReference type="AlphaFoldDB" id="A0A6G4XD51"/>
<feature type="signal peptide" evidence="1">
    <location>
        <begin position="1"/>
        <end position="34"/>
    </location>
</feature>
<dbReference type="InterPro" id="IPR013783">
    <property type="entry name" value="Ig-like_fold"/>
</dbReference>
<comment type="caution">
    <text evidence="2">The sequence shown here is derived from an EMBL/GenBank/DDBJ whole genome shotgun (WGS) entry which is preliminary data.</text>
</comment>